<dbReference type="InterPro" id="IPR029787">
    <property type="entry name" value="Nucleotide_cyclase"/>
</dbReference>
<dbReference type="SUPFAM" id="SSF55073">
    <property type="entry name" value="Nucleotide cyclase"/>
    <property type="match status" value="1"/>
</dbReference>
<feature type="transmembrane region" description="Helical" evidence="3">
    <location>
        <begin position="37"/>
        <end position="54"/>
    </location>
</feature>
<dbReference type="NCBIfam" id="TIGR00254">
    <property type="entry name" value="GGDEF"/>
    <property type="match status" value="1"/>
</dbReference>
<dbReference type="SMART" id="SM00267">
    <property type="entry name" value="GGDEF"/>
    <property type="match status" value="1"/>
</dbReference>
<dbReference type="GO" id="GO:1902201">
    <property type="term" value="P:negative regulation of bacterial-type flagellum-dependent cell motility"/>
    <property type="evidence" value="ECO:0007669"/>
    <property type="project" value="TreeGrafter"/>
</dbReference>
<feature type="transmembrane region" description="Helical" evidence="3">
    <location>
        <begin position="114"/>
        <end position="131"/>
    </location>
</feature>
<feature type="transmembrane region" description="Helical" evidence="3">
    <location>
        <begin position="60"/>
        <end position="78"/>
    </location>
</feature>
<name>A0A1I4SRC4_9GAMM</name>
<feature type="transmembrane region" description="Helical" evidence="3">
    <location>
        <begin position="192"/>
        <end position="211"/>
    </location>
</feature>
<feature type="transmembrane region" description="Helical" evidence="3">
    <location>
        <begin position="143"/>
        <end position="160"/>
    </location>
</feature>
<dbReference type="GO" id="GO:0043709">
    <property type="term" value="P:cell adhesion involved in single-species biofilm formation"/>
    <property type="evidence" value="ECO:0007669"/>
    <property type="project" value="TreeGrafter"/>
</dbReference>
<keyword evidence="3" id="KW-0812">Transmembrane</keyword>
<dbReference type="InterPro" id="IPR043128">
    <property type="entry name" value="Rev_trsase/Diguanyl_cyclase"/>
</dbReference>
<feature type="transmembrane region" description="Helical" evidence="3">
    <location>
        <begin position="6"/>
        <end position="25"/>
    </location>
</feature>
<evidence type="ECO:0000313" key="6">
    <source>
        <dbReference type="Proteomes" id="UP000243629"/>
    </source>
</evidence>
<keyword evidence="6" id="KW-1185">Reference proteome</keyword>
<dbReference type="GO" id="GO:0052621">
    <property type="term" value="F:diguanylate cyclase activity"/>
    <property type="evidence" value="ECO:0007669"/>
    <property type="project" value="UniProtKB-EC"/>
</dbReference>
<dbReference type="Proteomes" id="UP000243629">
    <property type="component" value="Unassembled WGS sequence"/>
</dbReference>
<dbReference type="InterPro" id="IPR000160">
    <property type="entry name" value="GGDEF_dom"/>
</dbReference>
<dbReference type="PANTHER" id="PTHR45138:SF9">
    <property type="entry name" value="DIGUANYLATE CYCLASE DGCM-RELATED"/>
    <property type="match status" value="1"/>
</dbReference>
<feature type="transmembrane region" description="Helical" evidence="3">
    <location>
        <begin position="90"/>
        <end position="108"/>
    </location>
</feature>
<evidence type="ECO:0000256" key="2">
    <source>
        <dbReference type="ARBA" id="ARBA00034247"/>
    </source>
</evidence>
<dbReference type="EC" id="2.7.7.65" evidence="1"/>
<dbReference type="GO" id="GO:0005886">
    <property type="term" value="C:plasma membrane"/>
    <property type="evidence" value="ECO:0007669"/>
    <property type="project" value="TreeGrafter"/>
</dbReference>
<dbReference type="AlphaFoldDB" id="A0A1I4SRC4"/>
<dbReference type="RefSeq" id="WP_177197267.1">
    <property type="nucleotide sequence ID" value="NZ_FOUI01000011.1"/>
</dbReference>
<evidence type="ECO:0000256" key="1">
    <source>
        <dbReference type="ARBA" id="ARBA00012528"/>
    </source>
</evidence>
<sequence>MLDITTLILVLAVTSLVSVVGLLVASQLNPQVRAIHYWAGALAVFIVGLVLQASSPPLPLWISAVVITQAYAFIWWGTRVYGRAGNAGRPELVLAAFLVVQGLVFYFLRDSLRFSVIFHSLAVLLCSALVVHEIWRLQLAQRALVWSWSVLWAIHALVYLRRILLYLFDNDFIAAQSLQDAVTVEAINYLEGIGFIYAYSLLCVIFTTLRLQEKLRLQATRDPLTNLLNRRAFEEAAVPLLCAVTRGAPPLSLLVFDLDHFKAVNDTHGHKVGDLVLKRFAGQLQASARPGDLVCRLGGEEFVLLLVDADQAQATRVAERIRHKWQESLWLVTLCRSAARCLSASFRLPGWTMKPFTACSTGLTVRYIRPSRVVATRLLAHLFEPVTVSWRSQMSSCLCPLNLHRAPLWGLR</sequence>
<comment type="catalytic activity">
    <reaction evidence="2">
        <text>2 GTP = 3',3'-c-di-GMP + 2 diphosphate</text>
        <dbReference type="Rhea" id="RHEA:24898"/>
        <dbReference type="ChEBI" id="CHEBI:33019"/>
        <dbReference type="ChEBI" id="CHEBI:37565"/>
        <dbReference type="ChEBI" id="CHEBI:58805"/>
        <dbReference type="EC" id="2.7.7.65"/>
    </reaction>
</comment>
<evidence type="ECO:0000313" key="5">
    <source>
        <dbReference type="EMBL" id="SFM66863.1"/>
    </source>
</evidence>
<reference evidence="6" key="1">
    <citation type="submission" date="2016-10" db="EMBL/GenBank/DDBJ databases">
        <authorList>
            <person name="Varghese N."/>
            <person name="Submissions S."/>
        </authorList>
    </citation>
    <scope>NUCLEOTIDE SEQUENCE [LARGE SCALE GENOMIC DNA]</scope>
    <source>
        <strain evidence="6">DSM 24213</strain>
    </source>
</reference>
<gene>
    <name evidence="5" type="ORF">SAMN05216217_11124</name>
</gene>
<keyword evidence="3" id="KW-0472">Membrane</keyword>
<dbReference type="CDD" id="cd01949">
    <property type="entry name" value="GGDEF"/>
    <property type="match status" value="1"/>
</dbReference>
<dbReference type="EMBL" id="FOUI01000011">
    <property type="protein sequence ID" value="SFM66863.1"/>
    <property type="molecule type" value="Genomic_DNA"/>
</dbReference>
<keyword evidence="3" id="KW-1133">Transmembrane helix</keyword>
<dbReference type="Gene3D" id="3.30.70.270">
    <property type="match status" value="1"/>
</dbReference>
<feature type="domain" description="GGDEF" evidence="4">
    <location>
        <begin position="249"/>
        <end position="385"/>
    </location>
</feature>
<dbReference type="PANTHER" id="PTHR45138">
    <property type="entry name" value="REGULATORY COMPONENTS OF SENSORY TRANSDUCTION SYSTEM"/>
    <property type="match status" value="1"/>
</dbReference>
<dbReference type="Pfam" id="PF00990">
    <property type="entry name" value="GGDEF"/>
    <property type="match status" value="1"/>
</dbReference>
<protein>
    <recommendedName>
        <fullName evidence="1">diguanylate cyclase</fullName>
        <ecNumber evidence="1">2.7.7.65</ecNumber>
    </recommendedName>
</protein>
<accession>A0A1I4SRC4</accession>
<dbReference type="PROSITE" id="PS50887">
    <property type="entry name" value="GGDEF"/>
    <property type="match status" value="1"/>
</dbReference>
<organism evidence="5 6">
    <name type="scientific">Halopseudomonas yangmingensis</name>
    <dbReference type="NCBI Taxonomy" id="1720063"/>
    <lineage>
        <taxon>Bacteria</taxon>
        <taxon>Pseudomonadati</taxon>
        <taxon>Pseudomonadota</taxon>
        <taxon>Gammaproteobacteria</taxon>
        <taxon>Pseudomonadales</taxon>
        <taxon>Pseudomonadaceae</taxon>
        <taxon>Halopseudomonas</taxon>
    </lineage>
</organism>
<proteinExistence type="predicted"/>
<evidence type="ECO:0000256" key="3">
    <source>
        <dbReference type="SAM" id="Phobius"/>
    </source>
</evidence>
<dbReference type="InterPro" id="IPR050469">
    <property type="entry name" value="Diguanylate_Cyclase"/>
</dbReference>
<evidence type="ECO:0000259" key="4">
    <source>
        <dbReference type="PROSITE" id="PS50887"/>
    </source>
</evidence>
<dbReference type="STRING" id="1720063.SAMN05216217_11124"/>